<dbReference type="EMBL" id="CAJNOR010000135">
    <property type="protein sequence ID" value="CAF0811930.1"/>
    <property type="molecule type" value="Genomic_DNA"/>
</dbReference>
<proteinExistence type="predicted"/>
<dbReference type="Proteomes" id="UP000663828">
    <property type="component" value="Unassembled WGS sequence"/>
</dbReference>
<keyword evidence="1" id="KW-0812">Transmembrane</keyword>
<accession>A0A813TAQ9</accession>
<evidence type="ECO:0000256" key="2">
    <source>
        <dbReference type="SAM" id="SignalP"/>
    </source>
</evidence>
<gene>
    <name evidence="4" type="ORF">EDS130_LOCUS39095</name>
    <name evidence="3" type="ORF">XAT740_LOCUS3508</name>
</gene>
<feature type="transmembrane region" description="Helical" evidence="1">
    <location>
        <begin position="579"/>
        <end position="599"/>
    </location>
</feature>
<feature type="signal peptide" evidence="2">
    <location>
        <begin position="1"/>
        <end position="18"/>
    </location>
</feature>
<evidence type="ECO:0000313" key="3">
    <source>
        <dbReference type="EMBL" id="CAF0811930.1"/>
    </source>
</evidence>
<comment type="caution">
    <text evidence="3">The sequence shown here is derived from an EMBL/GenBank/DDBJ whole genome shotgun (WGS) entry which is preliminary data.</text>
</comment>
<keyword evidence="1" id="KW-0472">Membrane</keyword>
<protein>
    <recommendedName>
        <fullName evidence="6">Transmembrane protein</fullName>
    </recommendedName>
</protein>
<evidence type="ECO:0000256" key="1">
    <source>
        <dbReference type="SAM" id="Phobius"/>
    </source>
</evidence>
<keyword evidence="1" id="KW-1133">Transmembrane helix</keyword>
<keyword evidence="5" id="KW-1185">Reference proteome</keyword>
<dbReference type="OrthoDB" id="9987973at2759"/>
<keyword evidence="2" id="KW-0732">Signal</keyword>
<feature type="transmembrane region" description="Helical" evidence="1">
    <location>
        <begin position="529"/>
        <end position="558"/>
    </location>
</feature>
<reference evidence="3" key="1">
    <citation type="submission" date="2021-02" db="EMBL/GenBank/DDBJ databases">
        <authorList>
            <person name="Nowell W R."/>
        </authorList>
    </citation>
    <scope>NUCLEOTIDE SEQUENCE</scope>
</reference>
<organism evidence="3 5">
    <name type="scientific">Adineta ricciae</name>
    <name type="common">Rotifer</name>
    <dbReference type="NCBI Taxonomy" id="249248"/>
    <lineage>
        <taxon>Eukaryota</taxon>
        <taxon>Metazoa</taxon>
        <taxon>Spiralia</taxon>
        <taxon>Gnathifera</taxon>
        <taxon>Rotifera</taxon>
        <taxon>Eurotatoria</taxon>
        <taxon>Bdelloidea</taxon>
        <taxon>Adinetida</taxon>
        <taxon>Adinetidae</taxon>
        <taxon>Adineta</taxon>
    </lineage>
</organism>
<feature type="transmembrane region" description="Helical" evidence="1">
    <location>
        <begin position="845"/>
        <end position="870"/>
    </location>
</feature>
<evidence type="ECO:0000313" key="4">
    <source>
        <dbReference type="EMBL" id="CAF1444329.1"/>
    </source>
</evidence>
<dbReference type="Proteomes" id="UP000663852">
    <property type="component" value="Unassembled WGS sequence"/>
</dbReference>
<dbReference type="EMBL" id="CAJNOJ010000426">
    <property type="protein sequence ID" value="CAF1444329.1"/>
    <property type="molecule type" value="Genomic_DNA"/>
</dbReference>
<feature type="chain" id="PRO_5036223014" description="Transmembrane protein" evidence="2">
    <location>
        <begin position="19"/>
        <end position="902"/>
    </location>
</feature>
<name>A0A813TAQ9_ADIRI</name>
<sequence length="902" mass="101183">MSIYVFFLFLIYCSVSWCQYDLADVTRDTRMSVNDDMFVTASNAFINFAVLLYPFRNATAGEPISCNIIYSTSDFFVRSIAVVGVTKNSTNSEQFMYVFTAEKMSTITPYVCTVTVTKSTCAASYSCTVLGRNGYHPEYFLVGVDTNSTHAYGFTSEFVFKLDIYANEIVLNLTTDDVWPSQSFIPHALDVADTWAVVAGYGYEYLLVQGENRCVVLHVIFIYFRTGTYRALYQTVGCLIDLSQLINASCVPITSETSYLIPSNVISYNELYELSVAIRGQKVLIGIPRLSSVVILCHFGSSLNVTRTHLLSFMSSPSIGRVVDWSDDTTIAILIDDAYETDWSTTQIFFYDEDLVTITSPFFTFPNNQQIMGTRLLRPKIARFMITTGGNMGMITSNDDMLIIPLASTGYVSTWNETTKRTFSFYYIPTICIGGTYKNRSSLGPCSICPPGTRNPSLSSTGISQCMSCSSNASCPLASLSEINFTTAASYSQAVPYPETTDATDIEDFLIENVFQINSKPHCVLISPLFWALVVGGLCLLYLTFILLTHLFNCTSCMRCHGRAKIVFKHTDIINEGEMWLGGLATFAIVVLAAFTYWFSVSFIRRYPIENIFQPATFACDESLINAQFSTGLELLTIPKSNEAQPIFNLLDKQTFNLTVELINTGFACSSITVQENLLTSKYVVLPSDCHRSIEIAITSVTITLPKHLTTIQVNMTGPYSIGGIRLCVRGQGETNGAYTLRELDFCQFYMTANQVIGRYTYVPIVFVKNINVTQALDTKDPTVYSGIWMPTFSEVSLSDEDYYTEYGNYLRYTSSLTVLQVMFDEHPFYMKNIQQPIVRAPELIFHNLLFTSLCIELFAFAFLFLKLLVIPICRPIVHRCNKTINRNGEHYNEDVSKSTDE</sequence>
<dbReference type="AlphaFoldDB" id="A0A813TAQ9"/>
<evidence type="ECO:0008006" key="6">
    <source>
        <dbReference type="Google" id="ProtNLM"/>
    </source>
</evidence>
<evidence type="ECO:0000313" key="5">
    <source>
        <dbReference type="Proteomes" id="UP000663828"/>
    </source>
</evidence>